<evidence type="ECO:0000256" key="3">
    <source>
        <dbReference type="ARBA" id="ARBA00022989"/>
    </source>
</evidence>
<keyword evidence="4 9" id="KW-0496">Mitochondrion</keyword>
<dbReference type="Pfam" id="PF02326">
    <property type="entry name" value="YMF19"/>
    <property type="match status" value="1"/>
</dbReference>
<keyword evidence="3 7" id="KW-1133">Transmembrane helix</keyword>
<evidence type="ECO:0000256" key="5">
    <source>
        <dbReference type="ARBA" id="ARBA00023136"/>
    </source>
</evidence>
<dbReference type="GO" id="GO:0006754">
    <property type="term" value="P:ATP biosynthetic process"/>
    <property type="evidence" value="ECO:0007669"/>
    <property type="project" value="UniProtKB-KW"/>
</dbReference>
<name>G9IT20_CARBN</name>
<feature type="domain" description="ATP synthase YMF19-like N-terminal" evidence="8">
    <location>
        <begin position="2"/>
        <end position="61"/>
    </location>
</feature>
<dbReference type="AlphaFoldDB" id="G9IT20"/>
<proteinExistence type="predicted"/>
<accession>G9IT20</accession>
<keyword evidence="6" id="KW-0066">ATP synthesis</keyword>
<evidence type="ECO:0000256" key="2">
    <source>
        <dbReference type="ARBA" id="ARBA00022692"/>
    </source>
</evidence>
<dbReference type="GO" id="GO:0031966">
    <property type="term" value="C:mitochondrial membrane"/>
    <property type="evidence" value="ECO:0007669"/>
    <property type="project" value="UniProtKB-SubCell"/>
</dbReference>
<gene>
    <name evidence="9" type="primary">atp8</name>
</gene>
<evidence type="ECO:0000256" key="1">
    <source>
        <dbReference type="ARBA" id="ARBA00004325"/>
    </source>
</evidence>
<dbReference type="EMBL" id="JN700961">
    <property type="protein sequence ID" value="AET13175.1"/>
    <property type="molecule type" value="Genomic_DNA"/>
</dbReference>
<geneLocation type="mitochondrion" evidence="9"/>
<reference evidence="9" key="1">
    <citation type="journal article" date="2012" name="Genome Biol. Evol.">
        <title>Evolution of linear mitochondrial genomes in medusozoan cnidarians.</title>
        <authorList>
            <person name="Kayal E."/>
            <person name="Bentlage B."/>
            <person name="Collins A.G."/>
            <person name="Kayal M."/>
            <person name="Pirro S."/>
            <person name="Lavrov D.V."/>
        </authorList>
    </citation>
    <scope>NUCLEOTIDE SEQUENCE</scope>
</reference>
<protein>
    <submittedName>
        <fullName evidence="9">ATP synthase F0 subunit 8</fullName>
    </submittedName>
</protein>
<evidence type="ECO:0000259" key="8">
    <source>
        <dbReference type="Pfam" id="PF02326"/>
    </source>
</evidence>
<evidence type="ECO:0000256" key="6">
    <source>
        <dbReference type="ARBA" id="ARBA00023310"/>
    </source>
</evidence>
<feature type="transmembrane region" description="Helical" evidence="7">
    <location>
        <begin position="12"/>
        <end position="35"/>
    </location>
</feature>
<evidence type="ECO:0000256" key="7">
    <source>
        <dbReference type="SAM" id="Phobius"/>
    </source>
</evidence>
<comment type="subcellular location">
    <subcellularLocation>
        <location evidence="1">Mitochondrion membrane</location>
    </subcellularLocation>
</comment>
<sequence length="69" mass="7886">MPQLEVITFVSQYLWLTISLLFSFVVLGGFIYPLIVKSIILRDKLSIEESSSCKAKPSSVSLVKKMWNY</sequence>
<evidence type="ECO:0000256" key="4">
    <source>
        <dbReference type="ARBA" id="ARBA00023128"/>
    </source>
</evidence>
<dbReference type="InterPro" id="IPR003319">
    <property type="entry name" value="YMF19-like_N"/>
</dbReference>
<keyword evidence="2 7" id="KW-0812">Transmembrane</keyword>
<keyword evidence="5 7" id="KW-0472">Membrane</keyword>
<organism evidence="9">
    <name type="scientific">Carukia barnesi</name>
    <name type="common">Irukandji jellyfish</name>
    <dbReference type="NCBI Taxonomy" id="168717"/>
    <lineage>
        <taxon>Eukaryota</taxon>
        <taxon>Metazoa</taxon>
        <taxon>Cnidaria</taxon>
        <taxon>Cubozoa</taxon>
        <taxon>Carybdeida</taxon>
        <taxon>Carukiidae</taxon>
        <taxon>Carukia</taxon>
    </lineage>
</organism>
<evidence type="ECO:0000313" key="9">
    <source>
        <dbReference type="EMBL" id="AET13175.1"/>
    </source>
</evidence>